<dbReference type="InterPro" id="IPR012816">
    <property type="entry name" value="NADAR"/>
</dbReference>
<comment type="catalytic activity">
    <reaction evidence="1">
        <text>5-amino-6-(5-phospho-D-ribosylamino)uracil + H2O = 5,6-diaminouracil + D-ribose 5-phosphate</text>
        <dbReference type="Rhea" id="RHEA:55020"/>
        <dbReference type="ChEBI" id="CHEBI:15377"/>
        <dbReference type="ChEBI" id="CHEBI:46252"/>
        <dbReference type="ChEBI" id="CHEBI:58453"/>
        <dbReference type="ChEBI" id="CHEBI:78346"/>
    </reaction>
</comment>
<evidence type="ECO:0000313" key="5">
    <source>
        <dbReference type="Proteomes" id="UP000431401"/>
    </source>
</evidence>
<dbReference type="EMBL" id="WEGI01000007">
    <property type="protein sequence ID" value="MQY27756.1"/>
    <property type="molecule type" value="Genomic_DNA"/>
</dbReference>
<accession>A0A7K0DPR2</accession>
<comment type="caution">
    <text evidence="4">The sequence shown here is derived from an EMBL/GenBank/DDBJ whole genome shotgun (WGS) entry which is preliminary data.</text>
</comment>
<dbReference type="CDD" id="cd15457">
    <property type="entry name" value="NADAR"/>
    <property type="match status" value="1"/>
</dbReference>
<dbReference type="NCBIfam" id="TIGR02464">
    <property type="entry name" value="ribofla_fusion"/>
    <property type="match status" value="1"/>
</dbReference>
<dbReference type="Proteomes" id="UP000431401">
    <property type="component" value="Unassembled WGS sequence"/>
</dbReference>
<dbReference type="RefSeq" id="WP_153343200.1">
    <property type="nucleotide sequence ID" value="NZ_WEGI01000007.1"/>
</dbReference>
<reference evidence="4 5" key="1">
    <citation type="submission" date="2019-10" db="EMBL/GenBank/DDBJ databases">
        <title>Nocardia macrotermitis sp. nov. and Nocardia aurantia sp. nov., isolated from the gut of fungus growing-termite Macrotermes natalensis.</title>
        <authorList>
            <person name="Benndorf R."/>
            <person name="Schwitalla J."/>
            <person name="Martin K."/>
            <person name="De Beer W."/>
            <person name="Kaster A.-K."/>
            <person name="Vollmers J."/>
            <person name="Poulsen M."/>
            <person name="Beemelmanns C."/>
        </authorList>
    </citation>
    <scope>NUCLEOTIDE SEQUENCE [LARGE SCALE GENOMIC DNA]</scope>
    <source>
        <strain evidence="4 5">RB56</strain>
    </source>
</reference>
<evidence type="ECO:0000259" key="3">
    <source>
        <dbReference type="Pfam" id="PF08719"/>
    </source>
</evidence>
<proteinExistence type="predicted"/>
<keyword evidence="5" id="KW-1185">Reference proteome</keyword>
<evidence type="ECO:0000313" key="4">
    <source>
        <dbReference type="EMBL" id="MQY27756.1"/>
    </source>
</evidence>
<dbReference type="AlphaFoldDB" id="A0A7K0DPR2"/>
<name>A0A7K0DPR2_9NOCA</name>
<comment type="catalytic activity">
    <reaction evidence="2">
        <text>2,5-diamino-6-hydroxy-4-(5-phosphoribosylamino)-pyrimidine + H2O = 2,5,6-triamino-4-hydroxypyrimidine + D-ribose 5-phosphate</text>
        <dbReference type="Rhea" id="RHEA:23436"/>
        <dbReference type="ChEBI" id="CHEBI:15377"/>
        <dbReference type="ChEBI" id="CHEBI:58614"/>
        <dbReference type="ChEBI" id="CHEBI:78346"/>
        <dbReference type="ChEBI" id="CHEBI:137796"/>
    </reaction>
</comment>
<dbReference type="Pfam" id="PF08719">
    <property type="entry name" value="NADAR"/>
    <property type="match status" value="1"/>
</dbReference>
<gene>
    <name evidence="4" type="ORF">NRB56_33390</name>
</gene>
<dbReference type="Gene3D" id="1.10.357.40">
    <property type="entry name" value="YbiA-like"/>
    <property type="match status" value="1"/>
</dbReference>
<feature type="domain" description="NADAR" evidence="3">
    <location>
        <begin position="35"/>
        <end position="181"/>
    </location>
</feature>
<organism evidence="4 5">
    <name type="scientific">Nocardia aurantia</name>
    <dbReference type="NCBI Taxonomy" id="2585199"/>
    <lineage>
        <taxon>Bacteria</taxon>
        <taxon>Bacillati</taxon>
        <taxon>Actinomycetota</taxon>
        <taxon>Actinomycetes</taxon>
        <taxon>Mycobacteriales</taxon>
        <taxon>Nocardiaceae</taxon>
        <taxon>Nocardia</taxon>
    </lineage>
</organism>
<dbReference type="OrthoDB" id="67297at2"/>
<dbReference type="SUPFAM" id="SSF143990">
    <property type="entry name" value="YbiA-like"/>
    <property type="match status" value="1"/>
</dbReference>
<evidence type="ECO:0000256" key="2">
    <source>
        <dbReference type="ARBA" id="ARBA00000751"/>
    </source>
</evidence>
<dbReference type="InterPro" id="IPR037238">
    <property type="entry name" value="YbiA-like_sf"/>
</dbReference>
<evidence type="ECO:0000256" key="1">
    <source>
        <dbReference type="ARBA" id="ARBA00000022"/>
    </source>
</evidence>
<protein>
    <recommendedName>
        <fullName evidence="3">NADAR domain-containing protein</fullName>
    </recommendedName>
</protein>
<sequence length="183" mass="20557">MRARSVTGLVELLAAGEQVEYLLFWGHRPPREGSAGPHYLSQWWPAEFTVDGLTFRTAEHYMMWRKAILFGDTASADRVLNAEHPREVKSLGRQISGFDDILWQAHRFEIVVAGSAAKFAQHEDLRQYLTDTGDRVLVEASPVDRIWGIGLAADDPRAAEPTRWEGLNLLGFALMEARAALAR</sequence>